<proteinExistence type="predicted"/>
<dbReference type="AlphaFoldDB" id="A0A8H6M0X2"/>
<evidence type="ECO:0000256" key="1">
    <source>
        <dbReference type="SAM" id="SignalP"/>
    </source>
</evidence>
<sequence>MTSVNYASRLLTLVLCFWMATYAWCLPGLGSDQLQRRTYPNFPDKPDSCPICAKDYASIQGCAEAAPVFENFTNVIFNPGAFVDTIRCACADTFKAVFPQCVDCFIETGQEDIIMGHNLPAVVEGIRKVCALASTLLGNVTETNNATATRLLLPLEPCRYAWTMFLSCQYLSPLPLRYLPLQFC</sequence>
<comment type="caution">
    <text evidence="2">The sequence shown here is derived from an EMBL/GenBank/DDBJ whole genome shotgun (WGS) entry which is preliminary data.</text>
</comment>
<evidence type="ECO:0000313" key="2">
    <source>
        <dbReference type="EMBL" id="KAF6750290.1"/>
    </source>
</evidence>
<feature type="chain" id="PRO_5034210016" evidence="1">
    <location>
        <begin position="26"/>
        <end position="184"/>
    </location>
</feature>
<feature type="non-terminal residue" evidence="2">
    <location>
        <position position="184"/>
    </location>
</feature>
<dbReference type="OrthoDB" id="3361196at2759"/>
<organism evidence="2 3">
    <name type="scientific">Ephemerocybe angulata</name>
    <dbReference type="NCBI Taxonomy" id="980116"/>
    <lineage>
        <taxon>Eukaryota</taxon>
        <taxon>Fungi</taxon>
        <taxon>Dikarya</taxon>
        <taxon>Basidiomycota</taxon>
        <taxon>Agaricomycotina</taxon>
        <taxon>Agaricomycetes</taxon>
        <taxon>Agaricomycetidae</taxon>
        <taxon>Agaricales</taxon>
        <taxon>Agaricineae</taxon>
        <taxon>Psathyrellaceae</taxon>
        <taxon>Ephemerocybe</taxon>
    </lineage>
</organism>
<dbReference type="EMBL" id="JACGCI010000057">
    <property type="protein sequence ID" value="KAF6750290.1"/>
    <property type="molecule type" value="Genomic_DNA"/>
</dbReference>
<protein>
    <submittedName>
        <fullName evidence="2">Uncharacterized protein</fullName>
    </submittedName>
</protein>
<gene>
    <name evidence="2" type="ORF">DFP72DRAFT_910636</name>
</gene>
<keyword evidence="1" id="KW-0732">Signal</keyword>
<keyword evidence="3" id="KW-1185">Reference proteome</keyword>
<accession>A0A8H6M0X2</accession>
<evidence type="ECO:0000313" key="3">
    <source>
        <dbReference type="Proteomes" id="UP000521943"/>
    </source>
</evidence>
<feature type="signal peptide" evidence="1">
    <location>
        <begin position="1"/>
        <end position="25"/>
    </location>
</feature>
<dbReference type="Proteomes" id="UP000521943">
    <property type="component" value="Unassembled WGS sequence"/>
</dbReference>
<name>A0A8H6M0X2_9AGAR</name>
<reference evidence="2 3" key="1">
    <citation type="submission" date="2020-07" db="EMBL/GenBank/DDBJ databases">
        <title>Comparative genomics of pyrophilous fungi reveals a link between fire events and developmental genes.</title>
        <authorList>
            <consortium name="DOE Joint Genome Institute"/>
            <person name="Steindorff A.S."/>
            <person name="Carver A."/>
            <person name="Calhoun S."/>
            <person name="Stillman K."/>
            <person name="Liu H."/>
            <person name="Lipzen A."/>
            <person name="Pangilinan J."/>
            <person name="Labutti K."/>
            <person name="Bruns T.D."/>
            <person name="Grigoriev I.V."/>
        </authorList>
    </citation>
    <scope>NUCLEOTIDE SEQUENCE [LARGE SCALE GENOMIC DNA]</scope>
    <source>
        <strain evidence="2 3">CBS 144469</strain>
    </source>
</reference>